<keyword evidence="1" id="KW-0813">Transport</keyword>
<dbReference type="SUPFAM" id="SSF52540">
    <property type="entry name" value="P-loop containing nucleoside triphosphate hydrolases"/>
    <property type="match status" value="1"/>
</dbReference>
<protein>
    <submittedName>
        <fullName evidence="10">ABC transporter ATP-binding protein</fullName>
    </submittedName>
</protein>
<keyword evidence="7" id="KW-0472">Membrane</keyword>
<keyword evidence="6" id="KW-1278">Translocase</keyword>
<keyword evidence="4" id="KW-0547">Nucleotide-binding</keyword>
<evidence type="ECO:0000256" key="4">
    <source>
        <dbReference type="ARBA" id="ARBA00022741"/>
    </source>
</evidence>
<gene>
    <name evidence="10" type="ORF">CRM94_21835</name>
</gene>
<dbReference type="AlphaFoldDB" id="A0A2A7S9N9"/>
<comment type="function">
    <text evidence="8">Part of the ABC transporter complex HmuTUV involved in hemin import. Responsible for energy coupling to the transport system.</text>
</comment>
<dbReference type="Proteomes" id="UP000220629">
    <property type="component" value="Unassembled WGS sequence"/>
</dbReference>
<keyword evidence="5 10" id="KW-0067">ATP-binding</keyword>
<keyword evidence="2" id="KW-1003">Cell membrane</keyword>
<sequence>MSSSPSSTPAGGDWRVRELRLAAGSRVLVEALSLRFAPGELWCIAGPNGAGKTTLISVLAGLDAPAAGQVEADGRPLASWPADALARRRALMPQAQHDAFAASVFDTVLAHRFPHLGGWGWEGEADRLAARAALAALGLAEFAARDVLTLSGGERQRVALAGVLCQDAPLLLLDEPLAHLDLQHQATCLDALLAWLRVAPRTVIFSCHDLNLARRYATHALLLDGRGGALAGPVREVLSAEAASAAFGYPLVLIERDGHEALVPMWPAHATPPRSRPPPR</sequence>
<evidence type="ECO:0000256" key="1">
    <source>
        <dbReference type="ARBA" id="ARBA00022448"/>
    </source>
</evidence>
<dbReference type="PROSITE" id="PS00211">
    <property type="entry name" value="ABC_TRANSPORTER_1"/>
    <property type="match status" value="1"/>
</dbReference>
<dbReference type="RefSeq" id="WP_098154737.1">
    <property type="nucleotide sequence ID" value="NZ_CADEQB010000011.1"/>
</dbReference>
<dbReference type="PANTHER" id="PTHR42794:SF1">
    <property type="entry name" value="HEMIN IMPORT ATP-BINDING PROTEIN HMUV"/>
    <property type="match status" value="1"/>
</dbReference>
<dbReference type="InterPro" id="IPR003439">
    <property type="entry name" value="ABC_transporter-like_ATP-bd"/>
</dbReference>
<evidence type="ECO:0000256" key="7">
    <source>
        <dbReference type="ARBA" id="ARBA00023136"/>
    </source>
</evidence>
<dbReference type="PROSITE" id="PS50893">
    <property type="entry name" value="ABC_TRANSPORTER_2"/>
    <property type="match status" value="1"/>
</dbReference>
<dbReference type="GO" id="GO:0016887">
    <property type="term" value="F:ATP hydrolysis activity"/>
    <property type="evidence" value="ECO:0007669"/>
    <property type="project" value="InterPro"/>
</dbReference>
<dbReference type="GO" id="GO:0005524">
    <property type="term" value="F:ATP binding"/>
    <property type="evidence" value="ECO:0007669"/>
    <property type="project" value="UniProtKB-KW"/>
</dbReference>
<evidence type="ECO:0000259" key="9">
    <source>
        <dbReference type="PROSITE" id="PS50893"/>
    </source>
</evidence>
<reference evidence="11" key="1">
    <citation type="submission" date="2017-09" db="EMBL/GenBank/DDBJ databases">
        <title>FDA dAtabase for Regulatory Grade micrObial Sequences (FDA-ARGOS): Supporting development and validation of Infectious Disease Dx tests.</title>
        <authorList>
            <person name="Minogue T."/>
            <person name="Wolcott M."/>
            <person name="Wasieloski L."/>
            <person name="Aguilar W."/>
            <person name="Moore D."/>
            <person name="Tallon L."/>
            <person name="Sadzewicz L."/>
            <person name="Ott S."/>
            <person name="Zhao X."/>
            <person name="Nagaraj S."/>
            <person name="Vavikolanu K."/>
            <person name="Aluvathingal J."/>
            <person name="Nadendla S."/>
            <person name="Sichtig H."/>
        </authorList>
    </citation>
    <scope>NUCLEOTIDE SEQUENCE [LARGE SCALE GENOMIC DNA]</scope>
    <source>
        <strain evidence="11">FDAARGOS_390</strain>
    </source>
</reference>
<dbReference type="EMBL" id="PDDY01000004">
    <property type="protein sequence ID" value="PEH40163.1"/>
    <property type="molecule type" value="Genomic_DNA"/>
</dbReference>
<evidence type="ECO:0000256" key="5">
    <source>
        <dbReference type="ARBA" id="ARBA00022840"/>
    </source>
</evidence>
<dbReference type="Pfam" id="PF00005">
    <property type="entry name" value="ABC_tran"/>
    <property type="match status" value="1"/>
</dbReference>
<evidence type="ECO:0000256" key="8">
    <source>
        <dbReference type="ARBA" id="ARBA00037066"/>
    </source>
</evidence>
<dbReference type="PANTHER" id="PTHR42794">
    <property type="entry name" value="HEMIN IMPORT ATP-BINDING PROTEIN HMUV"/>
    <property type="match status" value="1"/>
</dbReference>
<name>A0A2A7S9N9_BURGA</name>
<dbReference type="InterPro" id="IPR027417">
    <property type="entry name" value="P-loop_NTPase"/>
</dbReference>
<feature type="domain" description="ABC transporter" evidence="9">
    <location>
        <begin position="14"/>
        <end position="250"/>
    </location>
</feature>
<organism evidence="10 11">
    <name type="scientific">Burkholderia gladioli</name>
    <name type="common">Pseudomonas marginata</name>
    <name type="synonym">Phytomonas marginata</name>
    <dbReference type="NCBI Taxonomy" id="28095"/>
    <lineage>
        <taxon>Bacteria</taxon>
        <taxon>Pseudomonadati</taxon>
        <taxon>Pseudomonadota</taxon>
        <taxon>Betaproteobacteria</taxon>
        <taxon>Burkholderiales</taxon>
        <taxon>Burkholderiaceae</taxon>
        <taxon>Burkholderia</taxon>
    </lineage>
</organism>
<evidence type="ECO:0000256" key="6">
    <source>
        <dbReference type="ARBA" id="ARBA00022967"/>
    </source>
</evidence>
<evidence type="ECO:0000313" key="11">
    <source>
        <dbReference type="Proteomes" id="UP000220629"/>
    </source>
</evidence>
<proteinExistence type="predicted"/>
<dbReference type="Gene3D" id="3.40.50.300">
    <property type="entry name" value="P-loop containing nucleotide triphosphate hydrolases"/>
    <property type="match status" value="1"/>
</dbReference>
<accession>A0A2A7S9N9</accession>
<dbReference type="InterPro" id="IPR017871">
    <property type="entry name" value="ABC_transporter-like_CS"/>
</dbReference>
<keyword evidence="3" id="KW-0997">Cell inner membrane</keyword>
<dbReference type="InterPro" id="IPR003593">
    <property type="entry name" value="AAA+_ATPase"/>
</dbReference>
<dbReference type="SMART" id="SM00382">
    <property type="entry name" value="AAA"/>
    <property type="match status" value="1"/>
</dbReference>
<evidence type="ECO:0000256" key="2">
    <source>
        <dbReference type="ARBA" id="ARBA00022475"/>
    </source>
</evidence>
<evidence type="ECO:0000256" key="3">
    <source>
        <dbReference type="ARBA" id="ARBA00022519"/>
    </source>
</evidence>
<evidence type="ECO:0000313" key="10">
    <source>
        <dbReference type="EMBL" id="PEH40163.1"/>
    </source>
</evidence>
<dbReference type="CDD" id="cd03214">
    <property type="entry name" value="ABC_Iron-Siderophores_B12_Hemin"/>
    <property type="match status" value="1"/>
</dbReference>
<comment type="caution">
    <text evidence="10">The sequence shown here is derived from an EMBL/GenBank/DDBJ whole genome shotgun (WGS) entry which is preliminary data.</text>
</comment>